<evidence type="ECO:0000256" key="1">
    <source>
        <dbReference type="SAM" id="SignalP"/>
    </source>
</evidence>
<dbReference type="Proteomes" id="UP000694892">
    <property type="component" value="Chromosome 6S"/>
</dbReference>
<sequence length="69" mass="7454">MYKGLLLCVLLVICANVLAQRDPPRAADANERDVRGIKEFVHSLGKFGKAFVGGILNQKRDAEAEGGRG</sequence>
<dbReference type="AlphaFoldDB" id="A0A974HDT8"/>
<name>A0A974HDT8_XENLA</name>
<protein>
    <submittedName>
        <fullName evidence="2">Uncharacterized protein</fullName>
    </submittedName>
</protein>
<evidence type="ECO:0000313" key="3">
    <source>
        <dbReference type="Proteomes" id="UP000694892"/>
    </source>
</evidence>
<accession>A0A974HDT8</accession>
<gene>
    <name evidence="2" type="ORF">XELAEV_18033210mg</name>
</gene>
<evidence type="ECO:0000313" key="2">
    <source>
        <dbReference type="EMBL" id="OCT74253.1"/>
    </source>
</evidence>
<reference evidence="3" key="1">
    <citation type="journal article" date="2016" name="Nature">
        <title>Genome evolution in the allotetraploid frog Xenopus laevis.</title>
        <authorList>
            <person name="Session A.M."/>
            <person name="Uno Y."/>
            <person name="Kwon T."/>
            <person name="Chapman J.A."/>
            <person name="Toyoda A."/>
            <person name="Takahashi S."/>
            <person name="Fukui A."/>
            <person name="Hikosaka A."/>
            <person name="Suzuki A."/>
            <person name="Kondo M."/>
            <person name="van Heeringen S.J."/>
            <person name="Quigley I."/>
            <person name="Heinz S."/>
            <person name="Ogino H."/>
            <person name="Ochi H."/>
            <person name="Hellsten U."/>
            <person name="Lyons J.B."/>
            <person name="Simakov O."/>
            <person name="Putnam N."/>
            <person name="Stites J."/>
            <person name="Kuroki Y."/>
            <person name="Tanaka T."/>
            <person name="Michiue T."/>
            <person name="Watanabe M."/>
            <person name="Bogdanovic O."/>
            <person name="Lister R."/>
            <person name="Georgiou G."/>
            <person name="Paranjpe S.S."/>
            <person name="van Kruijsbergen I."/>
            <person name="Shu S."/>
            <person name="Carlson J."/>
            <person name="Kinoshita T."/>
            <person name="Ohta Y."/>
            <person name="Mawaribuchi S."/>
            <person name="Jenkins J."/>
            <person name="Grimwood J."/>
            <person name="Schmutz J."/>
            <person name="Mitros T."/>
            <person name="Mozaffari S.V."/>
            <person name="Suzuki Y."/>
            <person name="Haramoto Y."/>
            <person name="Yamamoto T.S."/>
            <person name="Takagi C."/>
            <person name="Heald R."/>
            <person name="Miller K."/>
            <person name="Haudenschild C."/>
            <person name="Kitzman J."/>
            <person name="Nakayama T."/>
            <person name="Izutsu Y."/>
            <person name="Robert J."/>
            <person name="Fortriede J."/>
            <person name="Burns K."/>
            <person name="Lotay V."/>
            <person name="Karimi K."/>
            <person name="Yasuoka Y."/>
            <person name="Dichmann D.S."/>
            <person name="Flajnik M.F."/>
            <person name="Houston D.W."/>
            <person name="Shendure J."/>
            <person name="DuPasquier L."/>
            <person name="Vize P.D."/>
            <person name="Zorn A.M."/>
            <person name="Ito M."/>
            <person name="Marcotte E.M."/>
            <person name="Wallingford J.B."/>
            <person name="Ito Y."/>
            <person name="Asashima M."/>
            <person name="Ueno N."/>
            <person name="Matsuda Y."/>
            <person name="Veenstra G.J."/>
            <person name="Fujiyama A."/>
            <person name="Harland R.M."/>
            <person name="Taira M."/>
            <person name="Rokhsar D.S."/>
        </authorList>
    </citation>
    <scope>NUCLEOTIDE SEQUENCE [LARGE SCALE GENOMIC DNA]</scope>
    <source>
        <strain evidence="3">J</strain>
    </source>
</reference>
<feature type="signal peptide" evidence="1">
    <location>
        <begin position="1"/>
        <end position="19"/>
    </location>
</feature>
<keyword evidence="1" id="KW-0732">Signal</keyword>
<feature type="chain" id="PRO_5037606407" evidence="1">
    <location>
        <begin position="20"/>
        <end position="69"/>
    </location>
</feature>
<dbReference type="EMBL" id="CM004477">
    <property type="protein sequence ID" value="OCT74253.1"/>
    <property type="molecule type" value="Genomic_DNA"/>
</dbReference>
<organism evidence="2 3">
    <name type="scientific">Xenopus laevis</name>
    <name type="common">African clawed frog</name>
    <dbReference type="NCBI Taxonomy" id="8355"/>
    <lineage>
        <taxon>Eukaryota</taxon>
        <taxon>Metazoa</taxon>
        <taxon>Chordata</taxon>
        <taxon>Craniata</taxon>
        <taxon>Vertebrata</taxon>
        <taxon>Euteleostomi</taxon>
        <taxon>Amphibia</taxon>
        <taxon>Batrachia</taxon>
        <taxon>Anura</taxon>
        <taxon>Pipoidea</taxon>
        <taxon>Pipidae</taxon>
        <taxon>Xenopodinae</taxon>
        <taxon>Xenopus</taxon>
        <taxon>Xenopus</taxon>
    </lineage>
</organism>
<proteinExistence type="predicted"/>